<keyword evidence="3" id="KW-1185">Reference proteome</keyword>
<organism evidence="2 3">
    <name type="scientific">Methylobacterium isbiliense</name>
    <dbReference type="NCBI Taxonomy" id="315478"/>
    <lineage>
        <taxon>Bacteria</taxon>
        <taxon>Pseudomonadati</taxon>
        <taxon>Pseudomonadota</taxon>
        <taxon>Alphaproteobacteria</taxon>
        <taxon>Hyphomicrobiales</taxon>
        <taxon>Methylobacteriaceae</taxon>
        <taxon>Methylobacterium</taxon>
    </lineage>
</organism>
<feature type="signal peptide" evidence="1">
    <location>
        <begin position="1"/>
        <end position="31"/>
    </location>
</feature>
<dbReference type="EMBL" id="BPQQ01000066">
    <property type="protein sequence ID" value="GJE02969.1"/>
    <property type="molecule type" value="Genomic_DNA"/>
</dbReference>
<protein>
    <recommendedName>
        <fullName evidence="4">DUF2946 domain-containing protein</fullName>
    </recommendedName>
</protein>
<evidence type="ECO:0000256" key="1">
    <source>
        <dbReference type="SAM" id="SignalP"/>
    </source>
</evidence>
<feature type="chain" id="PRO_5045638090" description="DUF2946 domain-containing protein" evidence="1">
    <location>
        <begin position="32"/>
        <end position="117"/>
    </location>
</feature>
<accession>A0ABQ4SIF8</accession>
<evidence type="ECO:0008006" key="4">
    <source>
        <dbReference type="Google" id="ProtNLM"/>
    </source>
</evidence>
<reference evidence="2" key="1">
    <citation type="journal article" date="2021" name="Front. Microbiol.">
        <title>Comprehensive Comparative Genomics and Phenotyping of Methylobacterium Species.</title>
        <authorList>
            <person name="Alessa O."/>
            <person name="Ogura Y."/>
            <person name="Fujitani Y."/>
            <person name="Takami H."/>
            <person name="Hayashi T."/>
            <person name="Sahin N."/>
            <person name="Tani A."/>
        </authorList>
    </citation>
    <scope>NUCLEOTIDE SEQUENCE</scope>
    <source>
        <strain evidence="2">DSM 17168</strain>
    </source>
</reference>
<sequence length="117" mass="12343">MLVIYGRFRAFIVYVAAAAISVALFAGQAHAMTPVAAATVASASPENRPLAHHHTVASKHATRSCCPLCASAWLVASAPEVPSPLRAAGPTIWPQDRRASELNPVDIFRPPKGYAIS</sequence>
<dbReference type="RefSeq" id="WP_238240298.1">
    <property type="nucleotide sequence ID" value="NZ_BPQQ01000066.1"/>
</dbReference>
<name>A0ABQ4SIF8_9HYPH</name>
<reference evidence="2" key="2">
    <citation type="submission" date="2021-08" db="EMBL/GenBank/DDBJ databases">
        <authorList>
            <person name="Tani A."/>
            <person name="Ola A."/>
            <person name="Ogura Y."/>
            <person name="Katsura K."/>
            <person name="Hayashi T."/>
        </authorList>
    </citation>
    <scope>NUCLEOTIDE SEQUENCE</scope>
    <source>
        <strain evidence="2">DSM 17168</strain>
    </source>
</reference>
<evidence type="ECO:0000313" key="2">
    <source>
        <dbReference type="EMBL" id="GJE02969.1"/>
    </source>
</evidence>
<comment type="caution">
    <text evidence="2">The sequence shown here is derived from an EMBL/GenBank/DDBJ whole genome shotgun (WGS) entry which is preliminary data.</text>
</comment>
<keyword evidence="1" id="KW-0732">Signal</keyword>
<gene>
    <name evidence="2" type="ORF">GMJLKIPL_4919</name>
</gene>
<proteinExistence type="predicted"/>
<dbReference type="Proteomes" id="UP001055153">
    <property type="component" value="Unassembled WGS sequence"/>
</dbReference>
<evidence type="ECO:0000313" key="3">
    <source>
        <dbReference type="Proteomes" id="UP001055153"/>
    </source>
</evidence>